<dbReference type="InterPro" id="IPR006935">
    <property type="entry name" value="Helicase/UvrB_N"/>
</dbReference>
<dbReference type="GO" id="GO:0061749">
    <property type="term" value="F:forked DNA-dependent helicase activity"/>
    <property type="evidence" value="ECO:0007669"/>
    <property type="project" value="TreeGrafter"/>
</dbReference>
<evidence type="ECO:0000256" key="2">
    <source>
        <dbReference type="SAM" id="MobiDB-lite"/>
    </source>
</evidence>
<evidence type="ECO:0000259" key="4">
    <source>
        <dbReference type="PROSITE" id="PS51194"/>
    </source>
</evidence>
<keyword evidence="1 5" id="KW-0378">Hydrolase</keyword>
<dbReference type="GO" id="GO:0005759">
    <property type="term" value="C:mitochondrial matrix"/>
    <property type="evidence" value="ECO:0007669"/>
    <property type="project" value="TreeGrafter"/>
</dbReference>
<reference evidence="5 6" key="1">
    <citation type="submission" date="2015-06" db="EMBL/GenBank/DDBJ databases">
        <title>Draft genome of the ant-associated black yeast Phialophora attae CBS 131958.</title>
        <authorList>
            <person name="Moreno L.F."/>
            <person name="Stielow B.J."/>
            <person name="de Hoog S."/>
            <person name="Vicente V.A."/>
            <person name="Weiss V.A."/>
            <person name="de Vries M."/>
            <person name="Cruz L.M."/>
            <person name="Souza E.M."/>
        </authorList>
    </citation>
    <scope>NUCLEOTIDE SEQUENCE [LARGE SCALE GENOMIC DNA]</scope>
    <source>
        <strain evidence="5 6">CBS 131958</strain>
    </source>
</reference>
<dbReference type="SMART" id="SM00490">
    <property type="entry name" value="HELICc"/>
    <property type="match status" value="1"/>
</dbReference>
<dbReference type="CDD" id="cd18032">
    <property type="entry name" value="DEXHc_RE_I_III_res"/>
    <property type="match status" value="1"/>
</dbReference>
<evidence type="ECO:0000256" key="1">
    <source>
        <dbReference type="ARBA" id="ARBA00022806"/>
    </source>
</evidence>
<dbReference type="EMBL" id="LFJN01000008">
    <property type="protein sequence ID" value="KPI42123.1"/>
    <property type="molecule type" value="Genomic_DNA"/>
</dbReference>
<dbReference type="GO" id="GO:0005524">
    <property type="term" value="F:ATP binding"/>
    <property type="evidence" value="ECO:0007669"/>
    <property type="project" value="InterPro"/>
</dbReference>
<feature type="region of interest" description="Disordered" evidence="2">
    <location>
        <begin position="623"/>
        <end position="646"/>
    </location>
</feature>
<dbReference type="PANTHER" id="PTHR47396:SF1">
    <property type="entry name" value="ATP-DEPENDENT HELICASE IRC3-RELATED"/>
    <property type="match status" value="1"/>
</dbReference>
<dbReference type="GO" id="GO:0070125">
    <property type="term" value="P:mitochondrial translational elongation"/>
    <property type="evidence" value="ECO:0007669"/>
    <property type="project" value="TreeGrafter"/>
</dbReference>
<feature type="region of interest" description="Disordered" evidence="2">
    <location>
        <begin position="667"/>
        <end position="698"/>
    </location>
</feature>
<dbReference type="Gene3D" id="3.40.50.300">
    <property type="entry name" value="P-loop containing nucleotide triphosphate hydrolases"/>
    <property type="match status" value="2"/>
</dbReference>
<dbReference type="InterPro" id="IPR027417">
    <property type="entry name" value="P-loop_NTPase"/>
</dbReference>
<dbReference type="GeneID" id="28737746"/>
<feature type="domain" description="Helicase C-terminal" evidence="4">
    <location>
        <begin position="282"/>
        <end position="451"/>
    </location>
</feature>
<evidence type="ECO:0000313" key="6">
    <source>
        <dbReference type="Proteomes" id="UP000038010"/>
    </source>
</evidence>
<dbReference type="RefSeq" id="XP_018002086.1">
    <property type="nucleotide sequence ID" value="XM_018145866.1"/>
</dbReference>
<dbReference type="InterPro" id="IPR050742">
    <property type="entry name" value="Helicase_Restrict-Modif_Enz"/>
</dbReference>
<dbReference type="InterPro" id="IPR014001">
    <property type="entry name" value="Helicase_ATP-bd"/>
</dbReference>
<keyword evidence="1 5" id="KW-0547">Nucleotide-binding</keyword>
<dbReference type="InterPro" id="IPR001650">
    <property type="entry name" value="Helicase_C-like"/>
</dbReference>
<feature type="region of interest" description="Disordered" evidence="2">
    <location>
        <begin position="517"/>
        <end position="552"/>
    </location>
</feature>
<feature type="compositionally biased region" description="Basic and acidic residues" evidence="2">
    <location>
        <begin position="674"/>
        <end position="689"/>
    </location>
</feature>
<dbReference type="Pfam" id="PF00271">
    <property type="entry name" value="Helicase_C"/>
    <property type="match status" value="1"/>
</dbReference>
<name>A0A0N1P2A6_9EURO</name>
<dbReference type="CDD" id="cd18799">
    <property type="entry name" value="SF2_C_EcoAI-like"/>
    <property type="match status" value="1"/>
</dbReference>
<dbReference type="GO" id="GO:0032042">
    <property type="term" value="P:mitochondrial DNA metabolic process"/>
    <property type="evidence" value="ECO:0007669"/>
    <property type="project" value="TreeGrafter"/>
</dbReference>
<dbReference type="PANTHER" id="PTHR47396">
    <property type="entry name" value="TYPE I RESTRICTION ENZYME ECOKI R PROTEIN"/>
    <property type="match status" value="1"/>
</dbReference>
<dbReference type="GO" id="GO:0036121">
    <property type="term" value="F:double-stranded DNA helicase activity"/>
    <property type="evidence" value="ECO:0007669"/>
    <property type="project" value="TreeGrafter"/>
</dbReference>
<dbReference type="VEuPathDB" id="FungiDB:AB675_5637"/>
<feature type="domain" description="Helicase ATP-binding" evidence="3">
    <location>
        <begin position="63"/>
        <end position="226"/>
    </location>
</feature>
<evidence type="ECO:0000313" key="5">
    <source>
        <dbReference type="EMBL" id="KPI42123.1"/>
    </source>
</evidence>
<keyword evidence="1 5" id="KW-0067">ATP-binding</keyword>
<dbReference type="Pfam" id="PF04851">
    <property type="entry name" value="ResIII"/>
    <property type="match status" value="1"/>
</dbReference>
<dbReference type="OrthoDB" id="16911at2759"/>
<gene>
    <name evidence="5" type="ORF">AB675_5637</name>
</gene>
<keyword evidence="1 5" id="KW-0347">Helicase</keyword>
<dbReference type="SMART" id="SM00487">
    <property type="entry name" value="DEXDc"/>
    <property type="match status" value="1"/>
</dbReference>
<dbReference type="GO" id="GO:0000403">
    <property type="term" value="F:Y-form DNA binding"/>
    <property type="evidence" value="ECO:0007669"/>
    <property type="project" value="TreeGrafter"/>
</dbReference>
<dbReference type="STRING" id="1664694.A0A0N1P2A6"/>
<comment type="caution">
    <text evidence="5">The sequence shown here is derived from an EMBL/GenBank/DDBJ whole genome shotgun (WGS) entry which is preliminary data.</text>
</comment>
<evidence type="ECO:0000259" key="3">
    <source>
        <dbReference type="PROSITE" id="PS51192"/>
    </source>
</evidence>
<dbReference type="SUPFAM" id="SSF52540">
    <property type="entry name" value="P-loop containing nucleoside triphosphate hydrolases"/>
    <property type="match status" value="1"/>
</dbReference>
<proteinExistence type="predicted"/>
<dbReference type="Proteomes" id="UP000038010">
    <property type="component" value="Unassembled WGS sequence"/>
</dbReference>
<dbReference type="PROSITE" id="PS51194">
    <property type="entry name" value="HELICASE_CTER"/>
    <property type="match status" value="1"/>
</dbReference>
<protein>
    <submittedName>
        <fullName evidence="5">Putative mitochondrial ATP-dependent helicase irc3</fullName>
    </submittedName>
</protein>
<organism evidence="5 6">
    <name type="scientific">Cyphellophora attinorum</name>
    <dbReference type="NCBI Taxonomy" id="1664694"/>
    <lineage>
        <taxon>Eukaryota</taxon>
        <taxon>Fungi</taxon>
        <taxon>Dikarya</taxon>
        <taxon>Ascomycota</taxon>
        <taxon>Pezizomycotina</taxon>
        <taxon>Eurotiomycetes</taxon>
        <taxon>Chaetothyriomycetidae</taxon>
        <taxon>Chaetothyriales</taxon>
        <taxon>Cyphellophoraceae</taxon>
        <taxon>Cyphellophora</taxon>
    </lineage>
</organism>
<dbReference type="AlphaFoldDB" id="A0A0N1P2A6"/>
<dbReference type="GO" id="GO:0016787">
    <property type="term" value="F:hydrolase activity"/>
    <property type="evidence" value="ECO:0007669"/>
    <property type="project" value="InterPro"/>
</dbReference>
<dbReference type="PROSITE" id="PS51192">
    <property type="entry name" value="HELICASE_ATP_BIND_1"/>
    <property type="match status" value="1"/>
</dbReference>
<accession>A0A0N1P2A6</accession>
<sequence>MLSGSRWTALSWRGPVALRISPWSRRRSLATVVERATDLTPPPQTTTIRLREYQEECIQSVLSYLERGHKRLGISLATGSGKTIVFTQLIDRIQSSNKHATQTLILAHRRELVEQAARHCERAYPGKTIDIEMGSNAATGSADITVASISSLVSGDRLLKYTPSHFKLILVDEAHHIVAPTYLDVLAHFGLYPATKDCPALVGVSATLSRLDGMSLGAAIDHIVYHKDYIDMIDEKWLSGVKFTTVESKADLSKVKKSAITGDFLSGSLSKAVRTKETNDITVKAWLSEAHERKSTLVFCVDIAHVESLTAAFRDEGVNAQYITGSTRVKERRARLDAFRRGEFPVLVNCAIFTEGTDIPNIDCVVLARPTKSRNLLVQMIGRGMRLHPGKDDCHVIDMVASLETGIVTVPTLFGLDPSEIVKDATAEDLQKLKDKRDEDEKIPMQRPSNIAHPEAVLDFTHYETVHDLIEDTSGERHIRAMSPNAWVQVDSSKYMLCPPAGILTIAYISESSTVSRASKSKKATSKPSSPEPPSSSASETPPDPFTITYKYPLPSHAHSKSPWSAPRTIATASTLASAVAAADTFAASKFERIWLATASSWRRSPASESQLNFLNNLRGVTAGLDPESGDPDQQPLTPADLTKGQANDMITKVKYGARGRFDKLRKQKAKVKREKEKWEREQEVRQRESVAVGALNA</sequence>
<keyword evidence="6" id="KW-1185">Reference proteome</keyword>